<gene>
    <name evidence="15" type="ORF">GGD89_000672</name>
</gene>
<keyword evidence="6 12" id="KW-0812">Transmembrane</keyword>
<evidence type="ECO:0000256" key="9">
    <source>
        <dbReference type="ARBA" id="ARBA00023012"/>
    </source>
</evidence>
<dbReference type="SMART" id="SM00388">
    <property type="entry name" value="HisKA"/>
    <property type="match status" value="1"/>
</dbReference>
<feature type="transmembrane region" description="Helical" evidence="12">
    <location>
        <begin position="54"/>
        <end position="72"/>
    </location>
</feature>
<dbReference type="EC" id="2.7.13.3" evidence="3"/>
<dbReference type="PRINTS" id="PR00344">
    <property type="entry name" value="BCTRLSENSOR"/>
</dbReference>
<dbReference type="EMBL" id="JACIGK010000003">
    <property type="protein sequence ID" value="MBB4265061.1"/>
    <property type="molecule type" value="Genomic_DNA"/>
</dbReference>
<dbReference type="Pfam" id="PF13756">
    <property type="entry name" value="Stimulus_sens_1"/>
    <property type="match status" value="1"/>
</dbReference>
<keyword evidence="16" id="KW-1185">Reference proteome</keyword>
<dbReference type="PROSITE" id="PS50885">
    <property type="entry name" value="HAMP"/>
    <property type="match status" value="1"/>
</dbReference>
<dbReference type="CDD" id="cd00082">
    <property type="entry name" value="HisKA"/>
    <property type="match status" value="1"/>
</dbReference>
<dbReference type="GO" id="GO:0016020">
    <property type="term" value="C:membrane"/>
    <property type="evidence" value="ECO:0007669"/>
    <property type="project" value="UniProtKB-SubCell"/>
</dbReference>
<keyword evidence="8 12" id="KW-1133">Transmembrane helix</keyword>
<evidence type="ECO:0000256" key="11">
    <source>
        <dbReference type="SAM" id="MobiDB-lite"/>
    </source>
</evidence>
<feature type="transmembrane region" description="Helical" evidence="12">
    <location>
        <begin position="278"/>
        <end position="298"/>
    </location>
</feature>
<dbReference type="SMART" id="SM00304">
    <property type="entry name" value="HAMP"/>
    <property type="match status" value="1"/>
</dbReference>
<proteinExistence type="predicted"/>
<reference evidence="15 16" key="1">
    <citation type="submission" date="2020-08" db="EMBL/GenBank/DDBJ databases">
        <title>Genome sequencing of Purple Non-Sulfur Bacteria from various extreme environments.</title>
        <authorList>
            <person name="Mayer M."/>
        </authorList>
    </citation>
    <scope>NUCLEOTIDE SEQUENCE [LARGE SCALE GENOMIC DNA]</scope>
    <source>
        <strain evidence="15 16">JA131</strain>
    </source>
</reference>
<comment type="caution">
    <text evidence="15">The sequence shown here is derived from an EMBL/GenBank/DDBJ whole genome shotgun (WGS) entry which is preliminary data.</text>
</comment>
<dbReference type="CDD" id="cd06225">
    <property type="entry name" value="HAMP"/>
    <property type="match status" value="1"/>
</dbReference>
<keyword evidence="7 15" id="KW-0418">Kinase</keyword>
<evidence type="ECO:0000256" key="10">
    <source>
        <dbReference type="ARBA" id="ARBA00023136"/>
    </source>
</evidence>
<dbReference type="Gene3D" id="3.30.565.10">
    <property type="entry name" value="Histidine kinase-like ATPase, C-terminal domain"/>
    <property type="match status" value="1"/>
</dbReference>
<dbReference type="AlphaFoldDB" id="A0A7W6RAQ1"/>
<protein>
    <recommendedName>
        <fullName evidence="3">histidine kinase</fullName>
        <ecNumber evidence="3">2.7.13.3</ecNumber>
    </recommendedName>
</protein>
<name>A0A7W6RAQ1_9PROT</name>
<dbReference type="SUPFAM" id="SSF55874">
    <property type="entry name" value="ATPase domain of HSP90 chaperone/DNA topoisomerase II/histidine kinase"/>
    <property type="match status" value="1"/>
</dbReference>
<dbReference type="PANTHER" id="PTHR45436">
    <property type="entry name" value="SENSOR HISTIDINE KINASE YKOH"/>
    <property type="match status" value="1"/>
</dbReference>
<keyword evidence="9" id="KW-0902">Two-component regulatory system</keyword>
<comment type="catalytic activity">
    <reaction evidence="1">
        <text>ATP + protein L-histidine = ADP + protein N-phospho-L-histidine.</text>
        <dbReference type="EC" id="2.7.13.3"/>
    </reaction>
</comment>
<dbReference type="Gene3D" id="1.10.287.130">
    <property type="match status" value="1"/>
</dbReference>
<organism evidence="15 16">
    <name type="scientific">Roseospira visakhapatnamensis</name>
    <dbReference type="NCBI Taxonomy" id="390880"/>
    <lineage>
        <taxon>Bacteria</taxon>
        <taxon>Pseudomonadati</taxon>
        <taxon>Pseudomonadota</taxon>
        <taxon>Alphaproteobacteria</taxon>
        <taxon>Rhodospirillales</taxon>
        <taxon>Rhodospirillaceae</taxon>
        <taxon>Roseospira</taxon>
    </lineage>
</organism>
<dbReference type="InterPro" id="IPR025919">
    <property type="entry name" value="Stimulus_sens_dom"/>
</dbReference>
<evidence type="ECO:0000259" key="13">
    <source>
        <dbReference type="PROSITE" id="PS50109"/>
    </source>
</evidence>
<dbReference type="InterPro" id="IPR003661">
    <property type="entry name" value="HisK_dim/P_dom"/>
</dbReference>
<sequence length="585" mass="63209">MTRARSDGNAGRRRGDGPDIGAAPGRHDGDRERGRRRPVRRTASVLRSPLTRRILAVNLLAPILLVGGMFYLDNYRETLTQARLAALGTEADLIAAAVAEGSLTFEVHPQTRSLVPGQVITPELAAQIVRRLSDLAGVRGRLFSLDGTLVADSRRGVGGQFQISSLPPLPEPDPVGDTLRRVHDRVEHSIDAAVGMVSPRAELPVYQEAAVQVAGHYEEVRAALAGEPVSTAVRLRPDRGDKILSVAVPVQYFKQVVGAFMVSADNAGIEQDLFEIRLAILEIFIATLAVTILVSLYLSGTIVRPLIRLANGAERVRHAQGGHLDIPDFTARRDELGELSGALREMTAALSARMDAIERFAADVAHEIKNPLTSLRSAVETVARVTDPDQQRRLMGVILDDVQRLNRLISDISDASRLDAELSRANAEPMDLGPMLAALADVHSHPAAEVGVTVRYQGPAKGRPLRVRGIDSRLGQVFQNLLANAVSFSPEGGAVVLSARRDGHYVVATVDDDGPGLPPGKEQAIFDRFYSQRPKKEKFGTHSGLGLSISQQIVDSHKGMIRAENRTDAEGRVLGARFIVVLPAE</sequence>
<keyword evidence="4" id="KW-0597">Phosphoprotein</keyword>
<evidence type="ECO:0000259" key="14">
    <source>
        <dbReference type="PROSITE" id="PS50885"/>
    </source>
</evidence>
<dbReference type="InterPro" id="IPR003594">
    <property type="entry name" value="HATPase_dom"/>
</dbReference>
<dbReference type="SUPFAM" id="SSF47384">
    <property type="entry name" value="Homodimeric domain of signal transducing histidine kinase"/>
    <property type="match status" value="1"/>
</dbReference>
<evidence type="ECO:0000256" key="1">
    <source>
        <dbReference type="ARBA" id="ARBA00000085"/>
    </source>
</evidence>
<feature type="domain" description="HAMP" evidence="14">
    <location>
        <begin position="300"/>
        <end position="355"/>
    </location>
</feature>
<evidence type="ECO:0000256" key="4">
    <source>
        <dbReference type="ARBA" id="ARBA00022553"/>
    </source>
</evidence>
<accession>A0A7W6RAQ1</accession>
<dbReference type="SUPFAM" id="SSF158472">
    <property type="entry name" value="HAMP domain-like"/>
    <property type="match status" value="1"/>
</dbReference>
<dbReference type="Pfam" id="PF00512">
    <property type="entry name" value="HisKA"/>
    <property type="match status" value="1"/>
</dbReference>
<evidence type="ECO:0000256" key="2">
    <source>
        <dbReference type="ARBA" id="ARBA00004370"/>
    </source>
</evidence>
<dbReference type="Gene3D" id="6.10.340.10">
    <property type="match status" value="1"/>
</dbReference>
<dbReference type="Proteomes" id="UP000554286">
    <property type="component" value="Unassembled WGS sequence"/>
</dbReference>
<dbReference type="GO" id="GO:0000155">
    <property type="term" value="F:phosphorelay sensor kinase activity"/>
    <property type="evidence" value="ECO:0007669"/>
    <property type="project" value="InterPro"/>
</dbReference>
<evidence type="ECO:0000256" key="12">
    <source>
        <dbReference type="SAM" id="Phobius"/>
    </source>
</evidence>
<keyword evidence="10 12" id="KW-0472">Membrane</keyword>
<evidence type="ECO:0000256" key="6">
    <source>
        <dbReference type="ARBA" id="ARBA00022692"/>
    </source>
</evidence>
<comment type="subcellular location">
    <subcellularLocation>
        <location evidence="2">Membrane</location>
    </subcellularLocation>
</comment>
<dbReference type="PANTHER" id="PTHR45436:SF5">
    <property type="entry name" value="SENSOR HISTIDINE KINASE TRCS"/>
    <property type="match status" value="1"/>
</dbReference>
<dbReference type="PROSITE" id="PS50109">
    <property type="entry name" value="HIS_KIN"/>
    <property type="match status" value="1"/>
</dbReference>
<dbReference type="InterPro" id="IPR036097">
    <property type="entry name" value="HisK_dim/P_sf"/>
</dbReference>
<dbReference type="InterPro" id="IPR005467">
    <property type="entry name" value="His_kinase_dom"/>
</dbReference>
<feature type="region of interest" description="Disordered" evidence="11">
    <location>
        <begin position="1"/>
        <end position="43"/>
    </location>
</feature>
<dbReference type="RefSeq" id="WP_343058525.1">
    <property type="nucleotide sequence ID" value="NZ_JACIGK010000003.1"/>
</dbReference>
<dbReference type="InterPro" id="IPR050428">
    <property type="entry name" value="TCS_sensor_his_kinase"/>
</dbReference>
<dbReference type="InterPro" id="IPR003660">
    <property type="entry name" value="HAMP_dom"/>
</dbReference>
<evidence type="ECO:0000256" key="3">
    <source>
        <dbReference type="ARBA" id="ARBA00012438"/>
    </source>
</evidence>
<evidence type="ECO:0000313" key="16">
    <source>
        <dbReference type="Proteomes" id="UP000554286"/>
    </source>
</evidence>
<dbReference type="InterPro" id="IPR004358">
    <property type="entry name" value="Sig_transdc_His_kin-like_C"/>
</dbReference>
<dbReference type="InterPro" id="IPR025908">
    <property type="entry name" value="Sensor_TM1"/>
</dbReference>
<evidence type="ECO:0000256" key="5">
    <source>
        <dbReference type="ARBA" id="ARBA00022679"/>
    </source>
</evidence>
<dbReference type="Pfam" id="PF02518">
    <property type="entry name" value="HATPase_c"/>
    <property type="match status" value="1"/>
</dbReference>
<dbReference type="InterPro" id="IPR036890">
    <property type="entry name" value="HATPase_C_sf"/>
</dbReference>
<dbReference type="Pfam" id="PF00672">
    <property type="entry name" value="HAMP"/>
    <property type="match status" value="1"/>
</dbReference>
<dbReference type="Pfam" id="PF13755">
    <property type="entry name" value="Sensor_TM1"/>
    <property type="match status" value="1"/>
</dbReference>
<keyword evidence="5 15" id="KW-0808">Transferase</keyword>
<evidence type="ECO:0000313" key="15">
    <source>
        <dbReference type="EMBL" id="MBB4265061.1"/>
    </source>
</evidence>
<evidence type="ECO:0000256" key="8">
    <source>
        <dbReference type="ARBA" id="ARBA00022989"/>
    </source>
</evidence>
<evidence type="ECO:0000256" key="7">
    <source>
        <dbReference type="ARBA" id="ARBA00022777"/>
    </source>
</evidence>
<feature type="domain" description="Histidine kinase" evidence="13">
    <location>
        <begin position="363"/>
        <end position="585"/>
    </location>
</feature>
<dbReference type="SMART" id="SM00387">
    <property type="entry name" value="HATPase_c"/>
    <property type="match status" value="1"/>
</dbReference>